<accession>X1JL97</accession>
<organism evidence="1">
    <name type="scientific">marine sediment metagenome</name>
    <dbReference type="NCBI Taxonomy" id="412755"/>
    <lineage>
        <taxon>unclassified sequences</taxon>
        <taxon>metagenomes</taxon>
        <taxon>ecological metagenomes</taxon>
    </lineage>
</organism>
<reference evidence="1" key="1">
    <citation type="journal article" date="2014" name="Front. Microbiol.">
        <title>High frequency of phylogenetically diverse reductive dehalogenase-homologous genes in deep subseafloor sedimentary metagenomes.</title>
        <authorList>
            <person name="Kawai M."/>
            <person name="Futagami T."/>
            <person name="Toyoda A."/>
            <person name="Takaki Y."/>
            <person name="Nishi S."/>
            <person name="Hori S."/>
            <person name="Arai W."/>
            <person name="Tsubouchi T."/>
            <person name="Morono Y."/>
            <person name="Uchiyama I."/>
            <person name="Ito T."/>
            <person name="Fujiyama A."/>
            <person name="Inagaki F."/>
            <person name="Takami H."/>
        </authorList>
    </citation>
    <scope>NUCLEOTIDE SEQUENCE</scope>
    <source>
        <strain evidence="1">Expedition CK06-06</strain>
    </source>
</reference>
<gene>
    <name evidence="1" type="ORF">S03H2_49200</name>
</gene>
<sequence length="73" mass="8387">MGNRGGRKVINFNNSSGELTNIVKFLEEVQKKINYLNLNCKVDGNVIKITLFGPRDLQYLATERLRELANQYL</sequence>
<dbReference type="EMBL" id="BARU01031075">
    <property type="protein sequence ID" value="GAH70533.1"/>
    <property type="molecule type" value="Genomic_DNA"/>
</dbReference>
<proteinExistence type="predicted"/>
<evidence type="ECO:0000313" key="1">
    <source>
        <dbReference type="EMBL" id="GAH70533.1"/>
    </source>
</evidence>
<protein>
    <submittedName>
        <fullName evidence="1">Uncharacterized protein</fullName>
    </submittedName>
</protein>
<comment type="caution">
    <text evidence="1">The sequence shown here is derived from an EMBL/GenBank/DDBJ whole genome shotgun (WGS) entry which is preliminary data.</text>
</comment>
<name>X1JL97_9ZZZZ</name>
<dbReference type="AlphaFoldDB" id="X1JL97"/>